<dbReference type="PANTHER" id="PTHR12406:SF29">
    <property type="entry name" value="PATATIN-LIKE PHOSPHOLIPASE DOMAIN-CONTAINING PROTEIN 2"/>
    <property type="match status" value="1"/>
</dbReference>
<evidence type="ECO:0000256" key="27">
    <source>
        <dbReference type="ARBA" id="ARBA00050160"/>
    </source>
</evidence>
<evidence type="ECO:0000256" key="55">
    <source>
        <dbReference type="ARBA" id="ARBA00052816"/>
    </source>
</evidence>
<evidence type="ECO:0000256" key="29">
    <source>
        <dbReference type="ARBA" id="ARBA00050245"/>
    </source>
</evidence>
<feature type="compositionally biased region" description="Basic and acidic residues" evidence="63">
    <location>
        <begin position="377"/>
        <end position="389"/>
    </location>
</feature>
<dbReference type="PROSITE" id="PS51635">
    <property type="entry name" value="PNPLA"/>
    <property type="match status" value="1"/>
</dbReference>
<evidence type="ECO:0000256" key="28">
    <source>
        <dbReference type="ARBA" id="ARBA00050235"/>
    </source>
</evidence>
<dbReference type="CDD" id="cd07220">
    <property type="entry name" value="Pat_PNPLA2"/>
    <property type="match status" value="1"/>
</dbReference>
<comment type="catalytic activity">
    <reaction evidence="56">
        <text>1,2,3-tri-(9Z)-hexadecenoylglycerol + H2O = 2,3-di-(9Z)-hexadecenoyl-sn-glycerol + (9Z)-hexadecenoate + H(+)</text>
        <dbReference type="Rhea" id="RHEA:38399"/>
        <dbReference type="ChEBI" id="CHEBI:15377"/>
        <dbReference type="ChEBI" id="CHEBI:15378"/>
        <dbReference type="ChEBI" id="CHEBI:32372"/>
        <dbReference type="ChEBI" id="CHEBI:75841"/>
        <dbReference type="ChEBI" id="CHEBI:75853"/>
    </reaction>
    <physiologicalReaction direction="left-to-right" evidence="56">
        <dbReference type="Rhea" id="RHEA:38400"/>
    </physiologicalReaction>
</comment>
<comment type="pathway">
    <text evidence="5">Lipid metabolism.</text>
</comment>
<comment type="catalytic activity">
    <reaction evidence="53">
        <text>a 1-acylglycerol + a 1,2-diacylglycerol = a triacylglycerol + glycerol</text>
        <dbReference type="Rhea" id="RHEA:44436"/>
        <dbReference type="ChEBI" id="CHEBI:17754"/>
        <dbReference type="ChEBI" id="CHEBI:17855"/>
        <dbReference type="ChEBI" id="CHEBI:35759"/>
        <dbReference type="ChEBI" id="CHEBI:49172"/>
    </reaction>
    <physiologicalReaction direction="left-to-right" evidence="53">
        <dbReference type="Rhea" id="RHEA:44437"/>
    </physiologicalReaction>
</comment>
<evidence type="ECO:0000256" key="60">
    <source>
        <dbReference type="ARBA" id="ARBA00076067"/>
    </source>
</evidence>
<comment type="catalytic activity">
    <reaction evidence="37">
        <text>2 1-(9Z-octadecenoyl)-glycerol = 1,2-di-(9Z-octadecenoyl)-glycerol + glycerol</text>
        <dbReference type="Rhea" id="RHEA:38323"/>
        <dbReference type="ChEBI" id="CHEBI:17754"/>
        <dbReference type="ChEBI" id="CHEBI:52323"/>
        <dbReference type="ChEBI" id="CHEBI:75342"/>
    </reaction>
    <physiologicalReaction direction="left-to-right" evidence="37">
        <dbReference type="Rhea" id="RHEA:38324"/>
    </physiologicalReaction>
</comment>
<dbReference type="GO" id="GO:0005737">
    <property type="term" value="C:cytoplasm"/>
    <property type="evidence" value="ECO:0007669"/>
    <property type="project" value="UniProtKB-SubCell"/>
</dbReference>
<keyword evidence="15" id="KW-0832">Ubl conjugation</keyword>
<reference evidence="65" key="1">
    <citation type="submission" date="2025-08" db="UniProtKB">
        <authorList>
            <consortium name="Ensembl"/>
        </authorList>
    </citation>
    <scope>IDENTIFICATION</scope>
</reference>
<dbReference type="Ensembl" id="ENSSSCT00025019043.1">
    <property type="protein sequence ID" value="ENSSSCP00025007696.1"/>
    <property type="gene ID" value="ENSSSCG00025014274.1"/>
</dbReference>
<evidence type="ECO:0000256" key="43">
    <source>
        <dbReference type="ARBA" id="ARBA00052125"/>
    </source>
</evidence>
<keyword evidence="20" id="KW-0472">Membrane</keyword>
<comment type="catalytic activity">
    <reaction evidence="45">
        <text>1,2,3-tri-(9Z,12Z)-octadecadienoylglycerol + H2O = 2,3-di-(9Z,12Z)-octadecadienoyl-sn-glycerol + (9Z,12Z)-octadecadienoate + H(+)</text>
        <dbReference type="Rhea" id="RHEA:38407"/>
        <dbReference type="ChEBI" id="CHEBI:15377"/>
        <dbReference type="ChEBI" id="CHEBI:15378"/>
        <dbReference type="ChEBI" id="CHEBI:30245"/>
        <dbReference type="ChEBI" id="CHEBI:75844"/>
        <dbReference type="ChEBI" id="CHEBI:75854"/>
    </reaction>
    <physiologicalReaction direction="left-to-right" evidence="45">
        <dbReference type="Rhea" id="RHEA:38408"/>
    </physiologicalReaction>
</comment>
<dbReference type="GO" id="GO:0005886">
    <property type="term" value="C:plasma membrane"/>
    <property type="evidence" value="ECO:0007669"/>
    <property type="project" value="UniProtKB-SubCell"/>
</dbReference>
<comment type="catalytic activity">
    <reaction evidence="42">
        <text>1,2,3-tri-(9Z)-hexadecenoylglycerol + H2O = 1,3-di-(9Z)-hexadecenoylglycerol + (9Z)-hexadecenoate + H(+)</text>
        <dbReference type="Rhea" id="RHEA:38395"/>
        <dbReference type="ChEBI" id="CHEBI:15377"/>
        <dbReference type="ChEBI" id="CHEBI:15378"/>
        <dbReference type="ChEBI" id="CHEBI:32372"/>
        <dbReference type="ChEBI" id="CHEBI:75841"/>
        <dbReference type="ChEBI" id="CHEBI:75849"/>
    </reaction>
    <physiologicalReaction direction="left-to-right" evidence="42">
        <dbReference type="Rhea" id="RHEA:38396"/>
    </physiologicalReaction>
</comment>
<evidence type="ECO:0000256" key="26">
    <source>
        <dbReference type="ARBA" id="ARBA00050132"/>
    </source>
</evidence>
<evidence type="ECO:0000256" key="48">
    <source>
        <dbReference type="ARBA" id="ARBA00052389"/>
    </source>
</evidence>
<comment type="catalytic activity">
    <reaction evidence="47">
        <text>1,3-di-(9Z)-octadecenoyl-2-hexadecanoylglycerol + H2O = 1,3-di-(9Z-octadecenoyl)-glycerol + hexadecanoate + H(+)</text>
        <dbReference type="Rhea" id="RHEA:38419"/>
        <dbReference type="ChEBI" id="CHEBI:7896"/>
        <dbReference type="ChEBI" id="CHEBI:15377"/>
        <dbReference type="ChEBI" id="CHEBI:15378"/>
        <dbReference type="ChEBI" id="CHEBI:75735"/>
        <dbReference type="ChEBI" id="CHEBI:75846"/>
    </reaction>
    <physiologicalReaction direction="left-to-right" evidence="47">
        <dbReference type="Rhea" id="RHEA:38420"/>
    </physiologicalReaction>
</comment>
<evidence type="ECO:0000256" key="10">
    <source>
        <dbReference type="ARBA" id="ARBA00022499"/>
    </source>
</evidence>
<evidence type="ECO:0000256" key="4">
    <source>
        <dbReference type="ARBA" id="ARBA00004879"/>
    </source>
</evidence>
<evidence type="ECO:0000256" key="37">
    <source>
        <dbReference type="ARBA" id="ARBA00050827"/>
    </source>
</evidence>
<evidence type="ECO:0000256" key="63">
    <source>
        <dbReference type="SAM" id="MobiDB-lite"/>
    </source>
</evidence>
<comment type="catalytic activity">
    <reaction evidence="43">
        <text>1-hexadecanoyl-2,3-di-(9Z)-octadecenoyl-sn-glycerol + 9-hydroxy-octadecanoate = 1-hexadecanoyl-3-(9Z)-octadecenoyl-sn-glycerol + 9-(9Z-octadecenoyloxy)-octadecanoate</text>
        <dbReference type="Rhea" id="RHEA:75035"/>
        <dbReference type="ChEBI" id="CHEBI:75847"/>
        <dbReference type="ChEBI" id="CHEBI:75868"/>
        <dbReference type="ChEBI" id="CHEBI:136282"/>
        <dbReference type="ChEBI" id="CHEBI:136286"/>
    </reaction>
</comment>
<protein>
    <recommendedName>
        <fullName evidence="59">Patatin-like phospholipase domain-containing protein 2</fullName>
        <ecNumber evidence="7">3.1.1.3</ecNumber>
        <ecNumber evidence="6">3.1.1.4</ecNumber>
    </recommendedName>
    <alternativeName>
        <fullName evidence="61">Adipose triglyceride lipase</fullName>
    </alternativeName>
    <alternativeName>
        <fullName evidence="60">Calcium-independent phospholipase A2-zeta</fullName>
    </alternativeName>
</protein>
<evidence type="ECO:0000256" key="7">
    <source>
        <dbReference type="ARBA" id="ARBA00013279"/>
    </source>
</evidence>
<dbReference type="GO" id="GO:0004806">
    <property type="term" value="F:triacylglycerol lipase activity"/>
    <property type="evidence" value="ECO:0007669"/>
    <property type="project" value="UniProtKB-EC"/>
</dbReference>
<evidence type="ECO:0000256" key="11">
    <source>
        <dbReference type="ARBA" id="ARBA00022553"/>
    </source>
</evidence>
<sequence length="586" mass="62905">MFPKETTWNISFAGCGFLGVYHVGVASCLREHAPFLVANAKHIYGASAGALVATALVTGVCLGDTGASIIEVSKEARKRFLGPLHPSFNLVKTIRGCLVKILPADSHERASGRLGISLTRVSDGENVIITHFAAREELIQANVCSTFIPVYCGLIPPALQGERYVDGGISDNLPLYELKSTITVSPFSGESDICPQDSSTNIHELRVTNTSIQFSLRNLYRLSKALFPPEPLVSPALLAGHLAPCLGGLCGLRPAQPLQPLFDLGLVPDPVNCWWGAEFAEQGSPAHPSVCTPCLRCFERCASRVTGTACASCGGTVRSGCPFRPGGWALHSCALGASRPRCTDGLSGPPDPGLLNRPNPLLALPPACPRAPEEEDAPKAEVAEERAGAKEPLQLPTSDSILEHLPSRLNDALLEACMEPTDLLSTLSNLLPVRLATAMMVPYTLPLESAVSFTVRLLEWLPDVPEDIRWIKEQTGSICQYLVMRAKRKLGRHLPSRLTEQVELRRSQSLPSVPLSCAAYGGVLPSWMRNSLSLGDVLAKWEERQRQLLLGLFCTNTAFPPDALRMLAPAGPAPAPSQHPPGSPPC</sequence>
<evidence type="ECO:0000256" key="2">
    <source>
        <dbReference type="ARBA" id="ARBA00004502"/>
    </source>
</evidence>
<comment type="catalytic activity">
    <reaction evidence="24">
        <text>1,2-di-(9Z-octadecenoyl)-glycerol + (9Z)-octadecenoate + H(+) = 1,2,3-tri-(9Z-octadecenoyl)-glycerol + H2O</text>
        <dbReference type="Rhea" id="RHEA:38379"/>
        <dbReference type="ChEBI" id="CHEBI:15377"/>
        <dbReference type="ChEBI" id="CHEBI:15378"/>
        <dbReference type="ChEBI" id="CHEBI:30823"/>
        <dbReference type="ChEBI" id="CHEBI:52323"/>
        <dbReference type="ChEBI" id="CHEBI:53753"/>
    </reaction>
    <physiologicalReaction direction="right-to-left" evidence="24">
        <dbReference type="Rhea" id="RHEA:38381"/>
    </physiologicalReaction>
</comment>
<dbReference type="GO" id="GO:0034389">
    <property type="term" value="P:lipid droplet organization"/>
    <property type="evidence" value="ECO:0007669"/>
    <property type="project" value="UniProtKB-ARBA"/>
</dbReference>
<evidence type="ECO:0000256" key="40">
    <source>
        <dbReference type="ARBA" id="ARBA00051283"/>
    </source>
</evidence>
<feature type="short sequence motif" description="GXSXG" evidence="62">
    <location>
        <begin position="45"/>
        <end position="49"/>
    </location>
</feature>
<dbReference type="InterPro" id="IPR002641">
    <property type="entry name" value="PNPLA_dom"/>
</dbReference>
<evidence type="ECO:0000256" key="5">
    <source>
        <dbReference type="ARBA" id="ARBA00005189"/>
    </source>
</evidence>
<evidence type="ECO:0000256" key="53">
    <source>
        <dbReference type="ARBA" id="ARBA00052713"/>
    </source>
</evidence>
<comment type="catalytic activity">
    <reaction evidence="27">
        <text>1,2,3-tri-(10Z)-heptadecenoylglycerol + 9-hydroxy-octadecanoate = 2,3-di-(10Z-heptadecenoyl)-sn-glycerol + 9-(10Z-heptadecenoyloxy)-octadecanoate</text>
        <dbReference type="Rhea" id="RHEA:75019"/>
        <dbReference type="ChEBI" id="CHEBI:136286"/>
        <dbReference type="ChEBI" id="CHEBI:194143"/>
        <dbReference type="ChEBI" id="CHEBI:194145"/>
        <dbReference type="ChEBI" id="CHEBI:228204"/>
    </reaction>
</comment>
<comment type="catalytic activity">
    <reaction evidence="55">
        <text>1-hexadecanoyl-2,3-di-(9Z)-octadecenoyl-sn-glycerol + 9-hydroxy-octadecanoate = 9-hexadecanoyloxy-octadecanoate + 2,3-di-(9Z)-octadecenoyl-sn-glycerol</text>
        <dbReference type="Rhea" id="RHEA:75015"/>
        <dbReference type="ChEBI" id="CHEBI:75824"/>
        <dbReference type="ChEBI" id="CHEBI:75847"/>
        <dbReference type="ChEBI" id="CHEBI:83670"/>
        <dbReference type="ChEBI" id="CHEBI:136286"/>
    </reaction>
</comment>
<dbReference type="Pfam" id="PF01734">
    <property type="entry name" value="Patatin"/>
    <property type="match status" value="1"/>
</dbReference>
<comment type="catalytic activity">
    <reaction evidence="57">
        <text>a triacyl-sn-glycerol + H2O = a 1,3-diacyl-sn-glycerol + a fatty acid + H(+)</text>
        <dbReference type="Rhea" id="RHEA:43732"/>
        <dbReference type="ChEBI" id="CHEBI:15377"/>
        <dbReference type="ChEBI" id="CHEBI:15378"/>
        <dbReference type="ChEBI" id="CHEBI:28868"/>
        <dbReference type="ChEBI" id="CHEBI:64615"/>
        <dbReference type="ChEBI" id="CHEBI:77272"/>
    </reaction>
    <physiologicalReaction direction="left-to-right" evidence="57">
        <dbReference type="Rhea" id="RHEA:43733"/>
    </physiologicalReaction>
</comment>
<keyword evidence="9" id="KW-0963">Cytoplasm</keyword>
<feature type="short sequence motif" description="DGA/G" evidence="62">
    <location>
        <begin position="166"/>
        <end position="168"/>
    </location>
</feature>
<evidence type="ECO:0000256" key="20">
    <source>
        <dbReference type="ARBA" id="ARBA00023136"/>
    </source>
</evidence>
<dbReference type="InterPro" id="IPR033903">
    <property type="entry name" value="PNPLA2"/>
</dbReference>
<evidence type="ECO:0000256" key="39">
    <source>
        <dbReference type="ARBA" id="ARBA00051078"/>
    </source>
</evidence>
<evidence type="ECO:0000256" key="22">
    <source>
        <dbReference type="ARBA" id="ARBA00023369"/>
    </source>
</evidence>
<evidence type="ECO:0000256" key="36">
    <source>
        <dbReference type="ARBA" id="ARBA00050685"/>
    </source>
</evidence>
<dbReference type="EC" id="3.1.1.3" evidence="7"/>
<evidence type="ECO:0000256" key="32">
    <source>
        <dbReference type="ARBA" id="ARBA00050444"/>
    </source>
</evidence>
<evidence type="ECO:0000256" key="16">
    <source>
        <dbReference type="ARBA" id="ARBA00022963"/>
    </source>
</evidence>
<evidence type="ECO:0000256" key="17">
    <source>
        <dbReference type="ARBA" id="ARBA00022968"/>
    </source>
</evidence>
<keyword evidence="12" id="KW-0551">Lipid droplet</keyword>
<dbReference type="GO" id="GO:0010898">
    <property type="term" value="P:positive regulation of triglyceride catabolic process"/>
    <property type="evidence" value="ECO:0007669"/>
    <property type="project" value="InterPro"/>
</dbReference>
<evidence type="ECO:0000256" key="46">
    <source>
        <dbReference type="ARBA" id="ARBA00052309"/>
    </source>
</evidence>
<keyword evidence="16 62" id="KW-0442">Lipid degradation</keyword>
<evidence type="ECO:0000313" key="66">
    <source>
        <dbReference type="Proteomes" id="UP000694727"/>
    </source>
</evidence>
<evidence type="ECO:0000256" key="18">
    <source>
        <dbReference type="ARBA" id="ARBA00022989"/>
    </source>
</evidence>
<comment type="catalytic activity">
    <reaction evidence="23">
        <text>a 1,2-diacyl-sn-glycero-3-phosphocholine + H2O = a 1-acyl-sn-glycero-3-phosphocholine + a fatty acid + H(+)</text>
        <dbReference type="Rhea" id="RHEA:15801"/>
        <dbReference type="ChEBI" id="CHEBI:15377"/>
        <dbReference type="ChEBI" id="CHEBI:15378"/>
        <dbReference type="ChEBI" id="CHEBI:28868"/>
        <dbReference type="ChEBI" id="CHEBI:57643"/>
        <dbReference type="ChEBI" id="CHEBI:58168"/>
        <dbReference type="EC" id="3.1.1.4"/>
    </reaction>
    <physiologicalReaction direction="left-to-right" evidence="23">
        <dbReference type="Rhea" id="RHEA:15802"/>
    </physiologicalReaction>
</comment>
<dbReference type="FunFam" id="3.40.1090.10:FF:000003">
    <property type="entry name" value="Patatin-like phospholipase domain-containing protein 2"/>
    <property type="match status" value="1"/>
</dbReference>
<dbReference type="PROSITE" id="PS51257">
    <property type="entry name" value="PROKAR_LIPOPROTEIN"/>
    <property type="match status" value="1"/>
</dbReference>
<keyword evidence="17" id="KW-0735">Signal-anchor</keyword>
<evidence type="ECO:0000256" key="34">
    <source>
        <dbReference type="ARBA" id="ARBA00050520"/>
    </source>
</evidence>
<evidence type="ECO:0000256" key="57">
    <source>
        <dbReference type="ARBA" id="ARBA00052907"/>
    </source>
</evidence>
<comment type="catalytic activity">
    <reaction evidence="25">
        <text>1,2,3-tri-(9Z-octadecenoyl)-glycerol + H2O = 2,3-di-(9Z)-octadecenoyl-sn-glycerol + (9Z)-octadecenoate + H(+)</text>
        <dbReference type="Rhea" id="RHEA:38391"/>
        <dbReference type="ChEBI" id="CHEBI:15377"/>
        <dbReference type="ChEBI" id="CHEBI:15378"/>
        <dbReference type="ChEBI" id="CHEBI:30823"/>
        <dbReference type="ChEBI" id="CHEBI:53753"/>
        <dbReference type="ChEBI" id="CHEBI:75824"/>
    </reaction>
    <physiologicalReaction direction="left-to-right" evidence="25">
        <dbReference type="Rhea" id="RHEA:38392"/>
    </physiologicalReaction>
</comment>
<evidence type="ECO:0000256" key="30">
    <source>
        <dbReference type="ARBA" id="ARBA00050373"/>
    </source>
</evidence>
<comment type="catalytic activity">
    <reaction evidence="28">
        <text>a triacylglycerol + H2O = a 1,3-diacylglycerol + a fatty acid + H(+)</text>
        <dbReference type="Rhea" id="RHEA:38495"/>
        <dbReference type="ChEBI" id="CHEBI:15377"/>
        <dbReference type="ChEBI" id="CHEBI:15378"/>
        <dbReference type="ChEBI" id="CHEBI:17855"/>
        <dbReference type="ChEBI" id="CHEBI:28868"/>
        <dbReference type="ChEBI" id="CHEBI:47777"/>
    </reaction>
    <physiologicalReaction direction="left-to-right" evidence="28">
        <dbReference type="Rhea" id="RHEA:38496"/>
    </physiologicalReaction>
</comment>
<keyword evidence="10" id="KW-1017">Isopeptide bond</keyword>
<comment type="catalytic activity">
    <reaction evidence="36">
        <text>1-hexadecanoyl-2,3-di-(9Z)-octadecenoyl-sn-glycerol + H2O = 2,3-di-(9Z)-octadecenoyl-sn-glycerol + hexadecanoate + H(+)</text>
        <dbReference type="Rhea" id="RHEA:38427"/>
        <dbReference type="ChEBI" id="CHEBI:7896"/>
        <dbReference type="ChEBI" id="CHEBI:15377"/>
        <dbReference type="ChEBI" id="CHEBI:15378"/>
        <dbReference type="ChEBI" id="CHEBI:75824"/>
        <dbReference type="ChEBI" id="CHEBI:75847"/>
    </reaction>
    <physiologicalReaction direction="left-to-right" evidence="36">
        <dbReference type="Rhea" id="RHEA:38428"/>
    </physiologicalReaction>
</comment>
<keyword evidence="14 62" id="KW-0378">Hydrolase</keyword>
<evidence type="ECO:0000256" key="49">
    <source>
        <dbReference type="ARBA" id="ARBA00052519"/>
    </source>
</evidence>
<dbReference type="InterPro" id="IPR016035">
    <property type="entry name" value="Acyl_Trfase/lysoPLipase"/>
</dbReference>
<evidence type="ECO:0000256" key="24">
    <source>
        <dbReference type="ARBA" id="ARBA00048657"/>
    </source>
</evidence>
<comment type="catalytic activity">
    <reaction evidence="26">
        <text>1,2-di-(9Z)-octadecenoyl-3-hexadecanoyl-sn-glycerol + H2O = 2-(9Z-octadecenoyl)-3-hexadecanoyl-sn-glycerol + (9Z)-octadecenoate + H(+)</text>
        <dbReference type="Rhea" id="RHEA:38643"/>
        <dbReference type="ChEBI" id="CHEBI:15377"/>
        <dbReference type="ChEBI" id="CHEBI:15378"/>
        <dbReference type="ChEBI" id="CHEBI:30823"/>
        <dbReference type="ChEBI" id="CHEBI:75546"/>
        <dbReference type="ChEBI" id="CHEBI:75583"/>
    </reaction>
    <physiologicalReaction direction="left-to-right" evidence="26">
        <dbReference type="Rhea" id="RHEA:38644"/>
    </physiologicalReaction>
</comment>
<dbReference type="SUPFAM" id="SSF52151">
    <property type="entry name" value="FabD/lysophospholipase-like"/>
    <property type="match status" value="1"/>
</dbReference>
<accession>A0A8D0QXZ4</accession>
<dbReference type="GO" id="GO:0005811">
    <property type="term" value="C:lipid droplet"/>
    <property type="evidence" value="ECO:0007669"/>
    <property type="project" value="UniProtKB-SubCell"/>
</dbReference>
<evidence type="ECO:0000256" key="23">
    <source>
        <dbReference type="ARBA" id="ARBA00023422"/>
    </source>
</evidence>
<evidence type="ECO:0000256" key="6">
    <source>
        <dbReference type="ARBA" id="ARBA00013278"/>
    </source>
</evidence>
<comment type="catalytic activity">
    <reaction evidence="41">
        <text>1,2,3-tri-(9Z-octadecenoyl)-glycerol + 9-hydroxy-octadecanoate = 9-(9Z-octadecenoyloxy)-octadecanoate + 2,3-di-(9Z)-octadecenoyl-sn-glycerol</text>
        <dbReference type="Rhea" id="RHEA:75011"/>
        <dbReference type="ChEBI" id="CHEBI:53753"/>
        <dbReference type="ChEBI" id="CHEBI:75824"/>
        <dbReference type="ChEBI" id="CHEBI:136282"/>
        <dbReference type="ChEBI" id="CHEBI:136286"/>
    </reaction>
</comment>
<evidence type="ECO:0000256" key="9">
    <source>
        <dbReference type="ARBA" id="ARBA00022490"/>
    </source>
</evidence>
<comment type="catalytic activity">
    <reaction evidence="33">
        <text>1,2,3-tri-(9Z,12Z,15Z)-octadecatrienoylglycerol + H2O = 1,3-di-(9Z,12Z,15Z)-octadecatrienoylglycerol + (9Z,12Z,15Z)-octadecatrienoate + H(+)</text>
        <dbReference type="Rhea" id="RHEA:38411"/>
        <dbReference type="ChEBI" id="CHEBI:15377"/>
        <dbReference type="ChEBI" id="CHEBI:15378"/>
        <dbReference type="ChEBI" id="CHEBI:32387"/>
        <dbReference type="ChEBI" id="CHEBI:75845"/>
        <dbReference type="ChEBI" id="CHEBI:75852"/>
    </reaction>
    <physiologicalReaction direction="left-to-right" evidence="33">
        <dbReference type="Rhea" id="RHEA:38412"/>
    </physiologicalReaction>
</comment>
<comment type="catalytic activity">
    <reaction evidence="34">
        <text>a triacylglycerol + H2O = a 1,2-diacylglycerol + a fatty acid + H(+)</text>
        <dbReference type="Rhea" id="RHEA:35667"/>
        <dbReference type="ChEBI" id="CHEBI:15377"/>
        <dbReference type="ChEBI" id="CHEBI:15378"/>
        <dbReference type="ChEBI" id="CHEBI:17855"/>
        <dbReference type="ChEBI" id="CHEBI:28868"/>
        <dbReference type="ChEBI" id="CHEBI:49172"/>
    </reaction>
    <physiologicalReaction direction="left-to-right" evidence="34">
        <dbReference type="Rhea" id="RHEA:35668"/>
    </physiologicalReaction>
</comment>
<dbReference type="GO" id="GO:0010891">
    <property type="term" value="P:negative regulation of triglyceride storage"/>
    <property type="evidence" value="ECO:0007669"/>
    <property type="project" value="UniProtKB-ARBA"/>
</dbReference>
<dbReference type="PANTHER" id="PTHR12406">
    <property type="entry name" value="CALCIUM-INDEPENDENT PHOSPHOLIPASE A2 IPLA2 -RELATED"/>
    <property type="match status" value="1"/>
</dbReference>
<dbReference type="Gene3D" id="3.40.1090.10">
    <property type="entry name" value="Cytosolic phospholipase A2 catalytic domain"/>
    <property type="match status" value="1"/>
</dbReference>
<evidence type="ECO:0000256" key="61">
    <source>
        <dbReference type="ARBA" id="ARBA00076473"/>
    </source>
</evidence>
<comment type="catalytic activity">
    <reaction evidence="50">
        <text>a triacyl-sn-glycerol + H2O = a 2,3-diacyl-sn-glycerol + a fatty acid + H(+)</text>
        <dbReference type="Rhea" id="RHEA:38499"/>
        <dbReference type="ChEBI" id="CHEBI:15377"/>
        <dbReference type="ChEBI" id="CHEBI:15378"/>
        <dbReference type="ChEBI" id="CHEBI:28868"/>
        <dbReference type="ChEBI" id="CHEBI:64615"/>
        <dbReference type="ChEBI" id="CHEBI:75524"/>
    </reaction>
    <physiologicalReaction direction="left-to-right" evidence="50">
        <dbReference type="Rhea" id="RHEA:38500"/>
    </physiologicalReaction>
</comment>
<evidence type="ECO:0000256" key="31">
    <source>
        <dbReference type="ARBA" id="ARBA00050418"/>
    </source>
</evidence>
<keyword evidence="8" id="KW-1003">Cell membrane</keyword>
<evidence type="ECO:0000256" key="1">
    <source>
        <dbReference type="ARBA" id="ARBA00004496"/>
    </source>
</evidence>
<evidence type="ECO:0000256" key="58">
    <source>
        <dbReference type="ARBA" id="ARBA00065722"/>
    </source>
</evidence>
<comment type="catalytic activity">
    <reaction evidence="22">
        <text>a triacylglycerol + H2O = a diacylglycerol + a fatty acid + H(+)</text>
        <dbReference type="Rhea" id="RHEA:12044"/>
        <dbReference type="ChEBI" id="CHEBI:15377"/>
        <dbReference type="ChEBI" id="CHEBI:15378"/>
        <dbReference type="ChEBI" id="CHEBI:17855"/>
        <dbReference type="ChEBI" id="CHEBI:18035"/>
        <dbReference type="ChEBI" id="CHEBI:28868"/>
        <dbReference type="EC" id="3.1.1.3"/>
    </reaction>
    <physiologicalReaction direction="left-to-right" evidence="22">
        <dbReference type="Rhea" id="RHEA:12045"/>
    </physiologicalReaction>
</comment>
<evidence type="ECO:0000313" key="65">
    <source>
        <dbReference type="Ensembl" id="ENSSSCP00025007696.1"/>
    </source>
</evidence>
<dbReference type="FunFam" id="3.40.1090.10:FF:000021">
    <property type="entry name" value="Patatin-like phospholipase domain containing 2"/>
    <property type="match status" value="1"/>
</dbReference>
<evidence type="ECO:0000256" key="19">
    <source>
        <dbReference type="ARBA" id="ARBA00023098"/>
    </source>
</evidence>
<comment type="pathway">
    <text evidence="4">Glycerolipid metabolism; triacylglycerol degradation.</text>
</comment>
<comment type="catalytic activity">
    <reaction evidence="48">
        <text>1,2,3-tri-(9Z,12Z)-octadecadienoylglycerol + 9-hydroxy-octadecanoate = 2,3-di-(9Z,12Z)-octadecadienoyl-sn-glycerol + 9-(9Z,12Z-octadecadienoyloxy)-octadecanoate</text>
        <dbReference type="Rhea" id="RHEA:75023"/>
        <dbReference type="ChEBI" id="CHEBI:75844"/>
        <dbReference type="ChEBI" id="CHEBI:75854"/>
        <dbReference type="ChEBI" id="CHEBI:136286"/>
        <dbReference type="ChEBI" id="CHEBI:194142"/>
    </reaction>
</comment>
<comment type="catalytic activity">
    <reaction evidence="35">
        <text>1,2,3-tri-(9Z-octadecenoyl)-glycerol + all-trans-retinol = all-trans-retinyl 9Z-octadecenoate + di-(9Z)-octadecenoylglycerol</text>
        <dbReference type="Rhea" id="RHEA:39987"/>
        <dbReference type="ChEBI" id="CHEBI:17336"/>
        <dbReference type="ChEBI" id="CHEBI:53753"/>
        <dbReference type="ChEBI" id="CHEBI:70760"/>
        <dbReference type="ChEBI" id="CHEBI:75945"/>
    </reaction>
    <physiologicalReaction direction="left-to-right" evidence="35">
        <dbReference type="Rhea" id="RHEA:39988"/>
    </physiologicalReaction>
</comment>
<keyword evidence="18" id="KW-1133">Transmembrane helix</keyword>
<comment type="catalytic activity">
    <reaction evidence="54">
        <text>1,2,3-tri-(9Z,12Z,15Z)-octadecatrienoylglycerol + H2O = 2,3-di-(9Z,12Z,15Z)-octadecatrienoyl-sn-glycerol + (9Z,12Z,15Z)-octadecatrienoate + H(+)</text>
        <dbReference type="Rhea" id="RHEA:38415"/>
        <dbReference type="ChEBI" id="CHEBI:15377"/>
        <dbReference type="ChEBI" id="CHEBI:15378"/>
        <dbReference type="ChEBI" id="CHEBI:32387"/>
        <dbReference type="ChEBI" id="CHEBI:75845"/>
        <dbReference type="ChEBI" id="CHEBI:75855"/>
    </reaction>
    <physiologicalReaction direction="left-to-right" evidence="54">
        <dbReference type="Rhea" id="RHEA:38416"/>
    </physiologicalReaction>
</comment>
<name>A0A8D0QXZ4_PIG</name>
<dbReference type="GO" id="GO:0004623">
    <property type="term" value="F:phospholipase A2 activity"/>
    <property type="evidence" value="ECO:0007669"/>
    <property type="project" value="UniProtKB-EC"/>
</dbReference>
<keyword evidence="21" id="KW-0325">Glycoprotein</keyword>
<dbReference type="AlphaFoldDB" id="A0A8D0QXZ4"/>
<comment type="catalytic activity">
    <reaction evidence="29">
        <text>1-(9Z-octadecenoyl)-glycerol + 1,3-di-(9Z-octadecenoyl)-glycerol = 1,2,3-tri-(9Z-octadecenoyl)-glycerol + glycerol</text>
        <dbReference type="Rhea" id="RHEA:38331"/>
        <dbReference type="ChEBI" id="CHEBI:17754"/>
        <dbReference type="ChEBI" id="CHEBI:53753"/>
        <dbReference type="ChEBI" id="CHEBI:75342"/>
        <dbReference type="ChEBI" id="CHEBI:75735"/>
    </reaction>
    <physiologicalReaction direction="left-to-right" evidence="29">
        <dbReference type="Rhea" id="RHEA:38332"/>
    </physiologicalReaction>
</comment>
<evidence type="ECO:0000256" key="50">
    <source>
        <dbReference type="ARBA" id="ARBA00052610"/>
    </source>
</evidence>
<comment type="catalytic activity">
    <reaction evidence="49">
        <text>1,2,3-tri-(9Z,12Z)-octadecadienoylglycerol + H2O = 1,3-di-(9Z,12Z)-octadecadienoylglycerol + (9Z,12Z)-octadecadienoate + H(+)</text>
        <dbReference type="Rhea" id="RHEA:38403"/>
        <dbReference type="ChEBI" id="CHEBI:15377"/>
        <dbReference type="ChEBI" id="CHEBI:15378"/>
        <dbReference type="ChEBI" id="CHEBI:30245"/>
        <dbReference type="ChEBI" id="CHEBI:75844"/>
        <dbReference type="ChEBI" id="CHEBI:75850"/>
    </reaction>
    <physiologicalReaction direction="left-to-right" evidence="49">
        <dbReference type="Rhea" id="RHEA:38404"/>
    </physiologicalReaction>
</comment>
<dbReference type="GO" id="GO:0016042">
    <property type="term" value="P:lipid catabolic process"/>
    <property type="evidence" value="ECO:0007669"/>
    <property type="project" value="UniProtKB-UniRule"/>
</dbReference>
<comment type="catalytic activity">
    <reaction evidence="52">
        <text>1-(9Z-octadecenoyl)-glycerol + 1,2-di-(9Z-octadecenoyl)-glycerol = 1,2,3-tri-(9Z-octadecenoyl)-glycerol + glycerol</text>
        <dbReference type="Rhea" id="RHEA:38327"/>
        <dbReference type="ChEBI" id="CHEBI:17754"/>
        <dbReference type="ChEBI" id="CHEBI:52323"/>
        <dbReference type="ChEBI" id="CHEBI:53753"/>
        <dbReference type="ChEBI" id="CHEBI:75342"/>
    </reaction>
    <physiologicalReaction direction="left-to-right" evidence="52">
        <dbReference type="Rhea" id="RHEA:38328"/>
    </physiologicalReaction>
</comment>
<comment type="catalytic activity">
    <reaction evidence="30">
        <text>1,2,3-tri-(9Z-octadecenoyl)-glycerol + H2O = 1,3-di-(9Z-octadecenoyl)-glycerol + (9Z)-octadecenoate + H(+)</text>
        <dbReference type="Rhea" id="RHEA:38387"/>
        <dbReference type="ChEBI" id="CHEBI:15377"/>
        <dbReference type="ChEBI" id="CHEBI:15378"/>
        <dbReference type="ChEBI" id="CHEBI:30823"/>
        <dbReference type="ChEBI" id="CHEBI:53753"/>
        <dbReference type="ChEBI" id="CHEBI:75735"/>
    </reaction>
    <physiologicalReaction direction="left-to-right" evidence="30">
        <dbReference type="Rhea" id="RHEA:38388"/>
    </physiologicalReaction>
</comment>
<proteinExistence type="predicted"/>
<evidence type="ECO:0000256" key="42">
    <source>
        <dbReference type="ARBA" id="ARBA00051536"/>
    </source>
</evidence>
<evidence type="ECO:0000256" key="25">
    <source>
        <dbReference type="ARBA" id="ARBA00049452"/>
    </source>
</evidence>
<feature type="region of interest" description="Disordered" evidence="63">
    <location>
        <begin position="366"/>
        <end position="395"/>
    </location>
</feature>
<evidence type="ECO:0000256" key="59">
    <source>
        <dbReference type="ARBA" id="ARBA00072609"/>
    </source>
</evidence>
<comment type="catalytic activity">
    <reaction evidence="44">
        <text>1,2-di-(9Z)-octadecenoyl-3-hexadecanoyl-sn-glycerol + H2O = 1-(9Z)-octadecenoyl-3-hexadecanoyl-sn-glycerol + (9Z)-octadecenoate + H(+)</text>
        <dbReference type="Rhea" id="RHEA:38423"/>
        <dbReference type="ChEBI" id="CHEBI:15377"/>
        <dbReference type="ChEBI" id="CHEBI:15378"/>
        <dbReference type="ChEBI" id="CHEBI:30823"/>
        <dbReference type="ChEBI" id="CHEBI:75583"/>
        <dbReference type="ChEBI" id="CHEBI:75867"/>
    </reaction>
    <physiologicalReaction direction="left-to-right" evidence="44">
        <dbReference type="Rhea" id="RHEA:38424"/>
    </physiologicalReaction>
</comment>
<evidence type="ECO:0000256" key="44">
    <source>
        <dbReference type="ARBA" id="ARBA00052222"/>
    </source>
</evidence>
<dbReference type="GO" id="GO:0050253">
    <property type="term" value="F:retinyl-palmitate esterase activity"/>
    <property type="evidence" value="ECO:0007669"/>
    <property type="project" value="UniProtKB-ARBA"/>
</dbReference>
<feature type="domain" description="PNPLA" evidence="64">
    <location>
        <begin position="10"/>
        <end position="179"/>
    </location>
</feature>
<evidence type="ECO:0000256" key="8">
    <source>
        <dbReference type="ARBA" id="ARBA00022475"/>
    </source>
</evidence>
<evidence type="ECO:0000256" key="41">
    <source>
        <dbReference type="ARBA" id="ARBA00051457"/>
    </source>
</evidence>
<dbReference type="Proteomes" id="UP000694727">
    <property type="component" value="Unplaced"/>
</dbReference>
<evidence type="ECO:0000256" key="13">
    <source>
        <dbReference type="ARBA" id="ARBA00022692"/>
    </source>
</evidence>
<organism evidence="65 66">
    <name type="scientific">Sus scrofa</name>
    <name type="common">Pig</name>
    <dbReference type="NCBI Taxonomy" id="9823"/>
    <lineage>
        <taxon>Eukaryota</taxon>
        <taxon>Metazoa</taxon>
        <taxon>Chordata</taxon>
        <taxon>Craniata</taxon>
        <taxon>Vertebrata</taxon>
        <taxon>Euteleostomi</taxon>
        <taxon>Mammalia</taxon>
        <taxon>Eutheria</taxon>
        <taxon>Laurasiatheria</taxon>
        <taxon>Artiodactyla</taxon>
        <taxon>Suina</taxon>
        <taxon>Suidae</taxon>
        <taxon>Sus</taxon>
    </lineage>
</organism>
<evidence type="ECO:0000256" key="45">
    <source>
        <dbReference type="ARBA" id="ARBA00052229"/>
    </source>
</evidence>
<dbReference type="GO" id="GO:0006639">
    <property type="term" value="P:acylglycerol metabolic process"/>
    <property type="evidence" value="ECO:0007669"/>
    <property type="project" value="UniProtKB-ARBA"/>
</dbReference>
<evidence type="ECO:0000256" key="3">
    <source>
        <dbReference type="ARBA" id="ARBA00004651"/>
    </source>
</evidence>
<evidence type="ECO:0000256" key="52">
    <source>
        <dbReference type="ARBA" id="ARBA00052658"/>
    </source>
</evidence>
<evidence type="ECO:0000256" key="62">
    <source>
        <dbReference type="PROSITE-ProRule" id="PRU01161"/>
    </source>
</evidence>
<keyword evidence="19 62" id="KW-0443">Lipid metabolism</keyword>
<evidence type="ECO:0000256" key="38">
    <source>
        <dbReference type="ARBA" id="ARBA00051063"/>
    </source>
</evidence>
<comment type="catalytic activity">
    <reaction evidence="40">
        <text>2 a 1-acylglycerol = a 1,2-diacylglycerol + glycerol</text>
        <dbReference type="Rhea" id="RHEA:44432"/>
        <dbReference type="ChEBI" id="CHEBI:17754"/>
        <dbReference type="ChEBI" id="CHEBI:35759"/>
        <dbReference type="ChEBI" id="CHEBI:49172"/>
    </reaction>
    <physiologicalReaction direction="left-to-right" evidence="40">
        <dbReference type="Rhea" id="RHEA:44433"/>
    </physiologicalReaction>
</comment>
<keyword evidence="13" id="KW-0812">Transmembrane</keyword>
<evidence type="ECO:0000256" key="14">
    <source>
        <dbReference type="ARBA" id="ARBA00022801"/>
    </source>
</evidence>
<evidence type="ECO:0000256" key="15">
    <source>
        <dbReference type="ARBA" id="ARBA00022843"/>
    </source>
</evidence>
<comment type="catalytic activity">
    <reaction evidence="38">
        <text>1,3-di-(9Z)-octadecenoyl-2-hexadecanoylglycerol + H2O = 2-hexadecanoyl-3-(9Z)-octadecenoyl-sn-glycerol + (9Z)-octadecenoate + H(+)</text>
        <dbReference type="Rhea" id="RHEA:38431"/>
        <dbReference type="ChEBI" id="CHEBI:15377"/>
        <dbReference type="ChEBI" id="CHEBI:15378"/>
        <dbReference type="ChEBI" id="CHEBI:30823"/>
        <dbReference type="ChEBI" id="CHEBI:75846"/>
        <dbReference type="ChEBI" id="CHEBI:75870"/>
    </reaction>
    <physiologicalReaction direction="left-to-right" evidence="38">
        <dbReference type="Rhea" id="RHEA:38432"/>
    </physiologicalReaction>
</comment>
<comment type="catalytic activity">
    <reaction evidence="46">
        <text>9-hydroxy-octadecanoate + 1,2-di-(9Z-octadecenoyl)-sn-glycerol = 9-(9Z-octadecenoyloxy)-octadecanoate + 2-(9Z-octadecenoyl)-glycerol</text>
        <dbReference type="Rhea" id="RHEA:75031"/>
        <dbReference type="ChEBI" id="CHEBI:52333"/>
        <dbReference type="ChEBI" id="CHEBI:73990"/>
        <dbReference type="ChEBI" id="CHEBI:136282"/>
        <dbReference type="ChEBI" id="CHEBI:136286"/>
    </reaction>
</comment>
<feature type="active site" description="Nucleophile" evidence="62">
    <location>
        <position position="47"/>
    </location>
</feature>
<evidence type="ECO:0000256" key="33">
    <source>
        <dbReference type="ARBA" id="ARBA00050453"/>
    </source>
</evidence>
<evidence type="ECO:0000259" key="64">
    <source>
        <dbReference type="PROSITE" id="PS51635"/>
    </source>
</evidence>
<dbReference type="InterPro" id="IPR033562">
    <property type="entry name" value="PLPL"/>
</dbReference>
<evidence type="ECO:0000256" key="21">
    <source>
        <dbReference type="ARBA" id="ARBA00023180"/>
    </source>
</evidence>
<comment type="catalytic activity">
    <reaction evidence="32">
        <text>1,2,3-tri-(9Z)-hexadecenoylglycerol + 9-hydroxy-octadecanoate = 2,3-di-(9Z)-hexadecenoyl-sn-glycerol + 9-(9Z-hexadecenoyloxy)-octadecanoate</text>
        <dbReference type="Rhea" id="RHEA:75027"/>
        <dbReference type="ChEBI" id="CHEBI:75841"/>
        <dbReference type="ChEBI" id="CHEBI:75853"/>
        <dbReference type="ChEBI" id="CHEBI:136286"/>
        <dbReference type="ChEBI" id="CHEBI:136309"/>
    </reaction>
</comment>
<evidence type="ECO:0000256" key="47">
    <source>
        <dbReference type="ARBA" id="ARBA00052366"/>
    </source>
</evidence>
<comment type="catalytic activity">
    <reaction evidence="39">
        <text>a triacylglycerol + all-trans-retinol = an all-trans-retinyl ester + a diacylglycerol</text>
        <dbReference type="Rhea" id="RHEA:44676"/>
        <dbReference type="ChEBI" id="CHEBI:17336"/>
        <dbReference type="ChEBI" id="CHEBI:17855"/>
        <dbReference type="ChEBI" id="CHEBI:18035"/>
        <dbReference type="ChEBI" id="CHEBI:63410"/>
    </reaction>
    <physiologicalReaction direction="left-to-right" evidence="39">
        <dbReference type="Rhea" id="RHEA:44677"/>
    </physiologicalReaction>
</comment>
<comment type="catalytic activity">
    <reaction evidence="51">
        <text>a 1-acylglycerol + a 1,3-diacylglycerol = a triacylglycerol + glycerol</text>
        <dbReference type="Rhea" id="RHEA:44440"/>
        <dbReference type="ChEBI" id="CHEBI:17754"/>
        <dbReference type="ChEBI" id="CHEBI:17855"/>
        <dbReference type="ChEBI" id="CHEBI:35759"/>
        <dbReference type="ChEBI" id="CHEBI:47777"/>
    </reaction>
    <physiologicalReaction direction="left-to-right" evidence="51">
        <dbReference type="Rhea" id="RHEA:44441"/>
    </physiologicalReaction>
</comment>
<evidence type="ECO:0000256" key="56">
    <source>
        <dbReference type="ARBA" id="ARBA00052855"/>
    </source>
</evidence>
<dbReference type="EC" id="3.1.1.4" evidence="6"/>
<comment type="catalytic activity">
    <reaction evidence="31">
        <text>1-hexadecanoyl-2,3-di-(9Z)-octadecenoyl-sn-glycerol + H2O = 1-hexadecanoyl-3-(9Z)-octadecenoyl-sn-glycerol + (9Z)-octadecenoate + H(+)</text>
        <dbReference type="Rhea" id="RHEA:38647"/>
        <dbReference type="ChEBI" id="CHEBI:15377"/>
        <dbReference type="ChEBI" id="CHEBI:15378"/>
        <dbReference type="ChEBI" id="CHEBI:30823"/>
        <dbReference type="ChEBI" id="CHEBI:75847"/>
        <dbReference type="ChEBI" id="CHEBI:75868"/>
    </reaction>
    <physiologicalReaction direction="left-to-right" evidence="31">
        <dbReference type="Rhea" id="RHEA:38648"/>
    </physiologicalReaction>
</comment>
<comment type="subunit">
    <text evidence="58">Interacts with ABHD5; this association stimulates PNPLA2 triglyceride hydrolase activity. Interacts with SERPINF1; this interaction stimulates the phospholipase A2 activity of PNPLA2. Despite a colocalization in lipid droplets, it probably does not interact with PLIN. Interacts with PLIN5; prevents interaction with ABHD5. Interacts with FAF2.</text>
</comment>
<feature type="short sequence motif" description="GXGXXG" evidence="62">
    <location>
        <begin position="14"/>
        <end position="19"/>
    </location>
</feature>
<evidence type="ECO:0000256" key="12">
    <source>
        <dbReference type="ARBA" id="ARBA00022677"/>
    </source>
</evidence>
<keyword evidence="11" id="KW-0597">Phosphoprotein</keyword>
<evidence type="ECO:0000256" key="51">
    <source>
        <dbReference type="ARBA" id="ARBA00052649"/>
    </source>
</evidence>
<feature type="active site" description="Proton acceptor" evidence="62">
    <location>
        <position position="166"/>
    </location>
</feature>
<evidence type="ECO:0000256" key="35">
    <source>
        <dbReference type="ARBA" id="ARBA00050589"/>
    </source>
</evidence>
<comment type="subcellular location">
    <subcellularLocation>
        <location evidence="3">Cell membrane</location>
        <topology evidence="3">Multi-pass membrane protein</topology>
    </subcellularLocation>
    <subcellularLocation>
        <location evidence="1">Cytoplasm</location>
    </subcellularLocation>
    <subcellularLocation>
        <location evidence="2">Lipid droplet</location>
    </subcellularLocation>
</comment>
<evidence type="ECO:0000256" key="54">
    <source>
        <dbReference type="ARBA" id="ARBA00052815"/>
    </source>
</evidence>